<keyword evidence="2" id="KW-0328">Glycosyltransferase</keyword>
<name>A0AAV3PLP1_LITER</name>
<evidence type="ECO:0000313" key="8">
    <source>
        <dbReference type="Proteomes" id="UP001454036"/>
    </source>
</evidence>
<dbReference type="GO" id="GO:0016020">
    <property type="term" value="C:membrane"/>
    <property type="evidence" value="ECO:0007669"/>
    <property type="project" value="UniProtKB-SubCell"/>
</dbReference>
<protein>
    <submittedName>
        <fullName evidence="7">Transferase</fullName>
    </submittedName>
</protein>
<keyword evidence="4 6" id="KW-0472">Membrane</keyword>
<dbReference type="GO" id="GO:0016757">
    <property type="term" value="F:glycosyltransferase activity"/>
    <property type="evidence" value="ECO:0007669"/>
    <property type="project" value="UniProtKB-KW"/>
</dbReference>
<dbReference type="PANTHER" id="PTHR31042:SF63">
    <property type="entry name" value="DUF4005 DOMAIN-CONTAINING PROTEIN"/>
    <property type="match status" value="1"/>
</dbReference>
<dbReference type="InterPro" id="IPR044174">
    <property type="entry name" value="BC10-like"/>
</dbReference>
<dbReference type="EMBL" id="BAABME010002021">
    <property type="protein sequence ID" value="GAA0152644.1"/>
    <property type="molecule type" value="Genomic_DNA"/>
</dbReference>
<keyword evidence="6" id="KW-1133">Transmembrane helix</keyword>
<evidence type="ECO:0000256" key="5">
    <source>
        <dbReference type="ARBA" id="ARBA00023180"/>
    </source>
</evidence>
<reference evidence="7 8" key="1">
    <citation type="submission" date="2024-01" db="EMBL/GenBank/DDBJ databases">
        <title>The complete chloroplast genome sequence of Lithospermum erythrorhizon: insights into the phylogenetic relationship among Boraginaceae species and the maternal lineages of purple gromwells.</title>
        <authorList>
            <person name="Okada T."/>
            <person name="Watanabe K."/>
        </authorList>
    </citation>
    <scope>NUCLEOTIDE SEQUENCE [LARGE SCALE GENOMIC DNA]</scope>
</reference>
<dbReference type="Proteomes" id="UP001454036">
    <property type="component" value="Unassembled WGS sequence"/>
</dbReference>
<accession>A0AAV3PLP1</accession>
<dbReference type="Pfam" id="PF02485">
    <property type="entry name" value="Branch"/>
    <property type="match status" value="1"/>
</dbReference>
<evidence type="ECO:0000256" key="6">
    <source>
        <dbReference type="SAM" id="Phobius"/>
    </source>
</evidence>
<dbReference type="PANTHER" id="PTHR31042">
    <property type="entry name" value="CORE-2/I-BRANCHING BETA-1,6-N-ACETYLGLUCOSAMINYLTRANSFERASE FAMILY PROTEIN-RELATED"/>
    <property type="match status" value="1"/>
</dbReference>
<gene>
    <name evidence="7" type="ORF">LIER_11073</name>
</gene>
<dbReference type="InterPro" id="IPR003406">
    <property type="entry name" value="Glyco_trans_14"/>
</dbReference>
<comment type="subcellular location">
    <subcellularLocation>
        <location evidence="1">Membrane</location>
        <topology evidence="1">Single-pass type II membrane protein</topology>
    </subcellularLocation>
</comment>
<keyword evidence="6" id="KW-0812">Transmembrane</keyword>
<evidence type="ECO:0000256" key="2">
    <source>
        <dbReference type="ARBA" id="ARBA00022676"/>
    </source>
</evidence>
<keyword evidence="8" id="KW-1185">Reference proteome</keyword>
<keyword evidence="5" id="KW-0325">Glycoprotein</keyword>
<evidence type="ECO:0000256" key="3">
    <source>
        <dbReference type="ARBA" id="ARBA00022679"/>
    </source>
</evidence>
<feature type="transmembrane region" description="Helical" evidence="6">
    <location>
        <begin position="9"/>
        <end position="29"/>
    </location>
</feature>
<evidence type="ECO:0000256" key="4">
    <source>
        <dbReference type="ARBA" id="ARBA00023136"/>
    </source>
</evidence>
<dbReference type="AlphaFoldDB" id="A0AAV3PLP1"/>
<proteinExistence type="predicted"/>
<comment type="caution">
    <text evidence="7">The sequence shown here is derived from an EMBL/GenBank/DDBJ whole genome shotgun (WGS) entry which is preliminary data.</text>
</comment>
<evidence type="ECO:0000256" key="1">
    <source>
        <dbReference type="ARBA" id="ARBA00004606"/>
    </source>
</evidence>
<sequence>MVSLSTSPLLPTIILLLPLLAFLIVPHFLPPPRVPISSVDELYDLSLFHNATTLHHHHHHHHPSNNLRSGSGSLQSPKIAFLFLTNSDLVFSPIWNLYFNVTNLSNAHLFNIYVHSDPTIKIKSLDGFFKNRVIKSRRTQRSSPTLISAARRLIASAILDDERNSYFALISQHCVPLHSFGFFYNTLFGDEAINKGFPSYIEVLDNETILWDRYNARGENVMLPEVGFNEFRVGSQFFVISRKHALKVIEDRKLWRKFKLPCLNVQSCYPEEHYFPTLLSMYDPKGCTNYTITRVNWTDSVDGHPHTYYPSDVSPELIYTLRESNFSTSYMFARKFSPDCLKPLLEIAESVIFKD</sequence>
<evidence type="ECO:0000313" key="7">
    <source>
        <dbReference type="EMBL" id="GAA0152644.1"/>
    </source>
</evidence>
<organism evidence="7 8">
    <name type="scientific">Lithospermum erythrorhizon</name>
    <name type="common">Purple gromwell</name>
    <name type="synonym">Lithospermum officinale var. erythrorhizon</name>
    <dbReference type="NCBI Taxonomy" id="34254"/>
    <lineage>
        <taxon>Eukaryota</taxon>
        <taxon>Viridiplantae</taxon>
        <taxon>Streptophyta</taxon>
        <taxon>Embryophyta</taxon>
        <taxon>Tracheophyta</taxon>
        <taxon>Spermatophyta</taxon>
        <taxon>Magnoliopsida</taxon>
        <taxon>eudicotyledons</taxon>
        <taxon>Gunneridae</taxon>
        <taxon>Pentapetalae</taxon>
        <taxon>asterids</taxon>
        <taxon>lamiids</taxon>
        <taxon>Boraginales</taxon>
        <taxon>Boraginaceae</taxon>
        <taxon>Boraginoideae</taxon>
        <taxon>Lithospermeae</taxon>
        <taxon>Lithospermum</taxon>
    </lineage>
</organism>
<keyword evidence="3 7" id="KW-0808">Transferase</keyword>